<keyword evidence="8" id="KW-1133">Transmembrane helix</keyword>
<name>R7W7D7_AEGTA</name>
<evidence type="ECO:0000256" key="5">
    <source>
        <dbReference type="ARBA" id="ARBA00022692"/>
    </source>
</evidence>
<dbReference type="Gene3D" id="1.10.510.10">
    <property type="entry name" value="Transferase(Phosphotransferase) domain 1"/>
    <property type="match status" value="1"/>
</dbReference>
<dbReference type="InterPro" id="IPR011009">
    <property type="entry name" value="Kinase-like_dom_sf"/>
</dbReference>
<dbReference type="ExpressionAtlas" id="R7W7D7">
    <property type="expression patterns" value="baseline"/>
</dbReference>
<dbReference type="PANTHER" id="PTHR47982:SF11">
    <property type="entry name" value="PROTEIN KINASE DOMAIN-CONTAINING PROTEIN"/>
    <property type="match status" value="1"/>
</dbReference>
<dbReference type="Pfam" id="PF00069">
    <property type="entry name" value="Pkinase"/>
    <property type="match status" value="1"/>
</dbReference>
<protein>
    <recommendedName>
        <fullName evidence="2">non-specific serine/threonine protein kinase</fullName>
        <ecNumber evidence="2">2.7.11.1</ecNumber>
    </recommendedName>
</protein>
<keyword evidence="9" id="KW-0472">Membrane</keyword>
<dbReference type="EC" id="2.7.11.1" evidence="2"/>
<dbReference type="SUPFAM" id="SSF56112">
    <property type="entry name" value="Protein kinase-like (PK-like)"/>
    <property type="match status" value="1"/>
</dbReference>
<evidence type="ECO:0000256" key="10">
    <source>
        <dbReference type="ARBA" id="ARBA00047899"/>
    </source>
</evidence>
<evidence type="ECO:0000256" key="11">
    <source>
        <dbReference type="ARBA" id="ARBA00048679"/>
    </source>
</evidence>
<keyword evidence="3" id="KW-0723">Serine/threonine-protein kinase</keyword>
<dbReference type="AlphaFoldDB" id="R7W7D7"/>
<dbReference type="InterPro" id="IPR047117">
    <property type="entry name" value="PERK1-13-like"/>
</dbReference>
<dbReference type="PROSITE" id="PS50011">
    <property type="entry name" value="PROTEIN_KINASE_DOM"/>
    <property type="match status" value="1"/>
</dbReference>
<evidence type="ECO:0000256" key="6">
    <source>
        <dbReference type="ARBA" id="ARBA00022741"/>
    </source>
</evidence>
<dbReference type="GO" id="GO:0005886">
    <property type="term" value="C:plasma membrane"/>
    <property type="evidence" value="ECO:0007669"/>
    <property type="project" value="UniProtKB-SubCell"/>
</dbReference>
<comment type="catalytic activity">
    <reaction evidence="10">
        <text>L-threonyl-[protein] + ATP = O-phospho-L-threonyl-[protein] + ADP + H(+)</text>
        <dbReference type="Rhea" id="RHEA:46608"/>
        <dbReference type="Rhea" id="RHEA-COMP:11060"/>
        <dbReference type="Rhea" id="RHEA-COMP:11605"/>
        <dbReference type="ChEBI" id="CHEBI:15378"/>
        <dbReference type="ChEBI" id="CHEBI:30013"/>
        <dbReference type="ChEBI" id="CHEBI:30616"/>
        <dbReference type="ChEBI" id="CHEBI:61977"/>
        <dbReference type="ChEBI" id="CHEBI:456216"/>
        <dbReference type="EC" id="2.7.11.1"/>
    </reaction>
</comment>
<evidence type="ECO:0000256" key="8">
    <source>
        <dbReference type="ARBA" id="ARBA00022989"/>
    </source>
</evidence>
<evidence type="ECO:0000259" key="12">
    <source>
        <dbReference type="PROSITE" id="PS50011"/>
    </source>
</evidence>
<proteinExistence type="predicted"/>
<keyword evidence="5" id="KW-0812">Transmembrane</keyword>
<keyword evidence="3" id="KW-0418">Kinase</keyword>
<feature type="domain" description="Protein kinase" evidence="12">
    <location>
        <begin position="1"/>
        <end position="171"/>
    </location>
</feature>
<evidence type="ECO:0000256" key="3">
    <source>
        <dbReference type="ARBA" id="ARBA00022527"/>
    </source>
</evidence>
<accession>R7W7D7</accession>
<reference evidence="13" key="1">
    <citation type="submission" date="2015-06" db="UniProtKB">
        <authorList>
            <consortium name="EnsemblPlants"/>
        </authorList>
    </citation>
    <scope>IDENTIFICATION</scope>
</reference>
<keyword evidence="7" id="KW-0067">ATP-binding</keyword>
<dbReference type="PANTHER" id="PTHR47982">
    <property type="entry name" value="PROLINE-RICH RECEPTOR-LIKE PROTEIN KINASE PERK4"/>
    <property type="match status" value="1"/>
</dbReference>
<evidence type="ECO:0000256" key="9">
    <source>
        <dbReference type="ARBA" id="ARBA00023136"/>
    </source>
</evidence>
<organism evidence="13">
    <name type="scientific">Aegilops tauschii</name>
    <name type="common">Tausch's goatgrass</name>
    <name type="synonym">Aegilops squarrosa</name>
    <dbReference type="NCBI Taxonomy" id="37682"/>
    <lineage>
        <taxon>Eukaryota</taxon>
        <taxon>Viridiplantae</taxon>
        <taxon>Streptophyta</taxon>
        <taxon>Embryophyta</taxon>
        <taxon>Tracheophyta</taxon>
        <taxon>Spermatophyta</taxon>
        <taxon>Magnoliopsida</taxon>
        <taxon>Liliopsida</taxon>
        <taxon>Poales</taxon>
        <taxon>Poaceae</taxon>
        <taxon>BOP clade</taxon>
        <taxon>Pooideae</taxon>
        <taxon>Triticodae</taxon>
        <taxon>Triticeae</taxon>
        <taxon>Triticinae</taxon>
        <taxon>Aegilops</taxon>
    </lineage>
</organism>
<keyword evidence="6" id="KW-0547">Nucleotide-binding</keyword>
<comment type="catalytic activity">
    <reaction evidence="11">
        <text>L-seryl-[protein] + ATP = O-phospho-L-seryl-[protein] + ADP + H(+)</text>
        <dbReference type="Rhea" id="RHEA:17989"/>
        <dbReference type="Rhea" id="RHEA-COMP:9863"/>
        <dbReference type="Rhea" id="RHEA-COMP:11604"/>
        <dbReference type="ChEBI" id="CHEBI:15378"/>
        <dbReference type="ChEBI" id="CHEBI:29999"/>
        <dbReference type="ChEBI" id="CHEBI:30616"/>
        <dbReference type="ChEBI" id="CHEBI:83421"/>
        <dbReference type="ChEBI" id="CHEBI:456216"/>
        <dbReference type="EC" id="2.7.11.1"/>
    </reaction>
</comment>
<evidence type="ECO:0000256" key="7">
    <source>
        <dbReference type="ARBA" id="ARBA00022840"/>
    </source>
</evidence>
<dbReference type="GO" id="GO:0004674">
    <property type="term" value="F:protein serine/threonine kinase activity"/>
    <property type="evidence" value="ECO:0007669"/>
    <property type="project" value="UniProtKB-KW"/>
</dbReference>
<keyword evidence="4" id="KW-0808">Transferase</keyword>
<comment type="subcellular location">
    <subcellularLocation>
        <location evidence="1">Cell membrane</location>
        <topology evidence="1">Single-pass membrane protein</topology>
    </subcellularLocation>
</comment>
<evidence type="ECO:0000313" key="13">
    <source>
        <dbReference type="EnsemblPlants" id="EMT14185"/>
    </source>
</evidence>
<evidence type="ECO:0000256" key="2">
    <source>
        <dbReference type="ARBA" id="ARBA00012513"/>
    </source>
</evidence>
<dbReference type="GO" id="GO:0005524">
    <property type="term" value="F:ATP binding"/>
    <property type="evidence" value="ECO:0007669"/>
    <property type="project" value="UniProtKB-KW"/>
</dbReference>
<sequence>MPWARRAAVALQARAAGGARRRQGLHRAAGRGHGRPALRLRLRAAGFSASAAVRTPRAVQGSPGYVDPHYLRSGVPTKKSDVYSLGVLLLELLTGTQPFSDGRLLTSAVAPMIKAGSCSCDDVRRLVDQRLGCRYDAAEAAAVATLAAACVGENPALRPSMADVVRTLEQISAAGRRSDGEAKP</sequence>
<dbReference type="InterPro" id="IPR000719">
    <property type="entry name" value="Prot_kinase_dom"/>
</dbReference>
<evidence type="ECO:0000256" key="4">
    <source>
        <dbReference type="ARBA" id="ARBA00022679"/>
    </source>
</evidence>
<evidence type="ECO:0000256" key="1">
    <source>
        <dbReference type="ARBA" id="ARBA00004162"/>
    </source>
</evidence>
<dbReference type="EnsemblPlants" id="EMT14185">
    <property type="protein sequence ID" value="EMT14185"/>
    <property type="gene ID" value="F775_42813"/>
</dbReference>